<keyword evidence="2 4" id="KW-0813">Transport</keyword>
<dbReference type="AlphaFoldDB" id="A0A2U1T2Q9"/>
<keyword evidence="8" id="KW-1185">Reference proteome</keyword>
<sequence length="366" mass="37130">MNITRNAKRWGGIAAIAIAGSVVLSSCAANEASSSEPSESSLSGTLVGGGASSQATAQEAWVAAFQTANSGVTVEYDPTGSGTGRDNFIAGANSFTGSDRAFKDEELAADSFAGCVPGSDIVEIPAYISPIAIIFNVEGVDALNLDAATIAAIFKGDITQWNDNAIVSQNPDAKLPAATINAVHRSDESGTTENFAEYLSAAAPEVWDAEVSGDWAYPGGEAAQGTSGVVDAVTGGTNTIGYADASRAGDLGTVAVKVGSDYVNYSSEAAAAIVDASPLVEGRAATDLAIELDRTSDAEGVYPIVLVSYLIACSEYEDAAAGELTKAYFTYVISDEGQKVAAESAGIAPISASLFEKAQAAVNAIS</sequence>
<accession>A0A2U1T2Q9</accession>
<reference evidence="8" key="1">
    <citation type="submission" date="2018-04" db="EMBL/GenBank/DDBJ databases">
        <authorList>
            <person name="Liu S."/>
            <person name="Wang Z."/>
            <person name="Li J."/>
        </authorList>
    </citation>
    <scope>NUCLEOTIDE SEQUENCE [LARGE SCALE GENOMIC DNA]</scope>
    <source>
        <strain evidence="8">S1194</strain>
    </source>
</reference>
<comment type="caution">
    <text evidence="7">The sequence shown here is derived from an EMBL/GenBank/DDBJ whole genome shotgun (WGS) entry which is preliminary data.</text>
</comment>
<dbReference type="PANTHER" id="PTHR42996">
    <property type="entry name" value="PHOSPHATE-BINDING PROTEIN PSTS"/>
    <property type="match status" value="1"/>
</dbReference>
<dbReference type="CDD" id="cd13565">
    <property type="entry name" value="PBP2_PstS"/>
    <property type="match status" value="1"/>
</dbReference>
<gene>
    <name evidence="7" type="ORF">DF220_10215</name>
</gene>
<feature type="signal peptide" evidence="5">
    <location>
        <begin position="1"/>
        <end position="28"/>
    </location>
</feature>
<evidence type="ECO:0000256" key="1">
    <source>
        <dbReference type="ARBA" id="ARBA00008725"/>
    </source>
</evidence>
<evidence type="ECO:0000256" key="2">
    <source>
        <dbReference type="ARBA" id="ARBA00022448"/>
    </source>
</evidence>
<dbReference type="GO" id="GO:0043190">
    <property type="term" value="C:ATP-binding cassette (ABC) transporter complex"/>
    <property type="evidence" value="ECO:0007669"/>
    <property type="project" value="InterPro"/>
</dbReference>
<dbReference type="GO" id="GO:0042301">
    <property type="term" value="F:phosphate ion binding"/>
    <property type="evidence" value="ECO:0007669"/>
    <property type="project" value="InterPro"/>
</dbReference>
<evidence type="ECO:0000256" key="4">
    <source>
        <dbReference type="PIRNR" id="PIRNR002756"/>
    </source>
</evidence>
<proteinExistence type="inferred from homology"/>
<evidence type="ECO:0000313" key="7">
    <source>
        <dbReference type="EMBL" id="PWB98159.1"/>
    </source>
</evidence>
<dbReference type="Pfam" id="PF12849">
    <property type="entry name" value="PBP_like_2"/>
    <property type="match status" value="1"/>
</dbReference>
<dbReference type="RefSeq" id="WP_108997926.1">
    <property type="nucleotide sequence ID" value="NZ_QEEX01000001.1"/>
</dbReference>
<dbReference type="GO" id="GO:0035435">
    <property type="term" value="P:phosphate ion transmembrane transport"/>
    <property type="evidence" value="ECO:0007669"/>
    <property type="project" value="InterPro"/>
</dbReference>
<feature type="domain" description="PBP" evidence="6">
    <location>
        <begin position="37"/>
        <end position="336"/>
    </location>
</feature>
<evidence type="ECO:0000256" key="5">
    <source>
        <dbReference type="SAM" id="SignalP"/>
    </source>
</evidence>
<dbReference type="InterPro" id="IPR005673">
    <property type="entry name" value="ABC_phos-bd_PstS"/>
</dbReference>
<evidence type="ECO:0000259" key="6">
    <source>
        <dbReference type="Pfam" id="PF12849"/>
    </source>
</evidence>
<dbReference type="PANTHER" id="PTHR42996:SF1">
    <property type="entry name" value="PHOSPHATE-BINDING PROTEIN PSTS"/>
    <property type="match status" value="1"/>
</dbReference>
<dbReference type="EMBL" id="QEEX01000001">
    <property type="protein sequence ID" value="PWB98159.1"/>
    <property type="molecule type" value="Genomic_DNA"/>
</dbReference>
<evidence type="ECO:0000313" key="8">
    <source>
        <dbReference type="Proteomes" id="UP000244978"/>
    </source>
</evidence>
<name>A0A2U1T2Q9_9MICO</name>
<protein>
    <recommendedName>
        <fullName evidence="4">Phosphate-binding protein</fullName>
    </recommendedName>
</protein>
<dbReference type="PIRSF" id="PIRSF002756">
    <property type="entry name" value="PstS"/>
    <property type="match status" value="1"/>
</dbReference>
<feature type="chain" id="PRO_5015446415" description="Phosphate-binding protein" evidence="5">
    <location>
        <begin position="29"/>
        <end position="366"/>
    </location>
</feature>
<keyword evidence="3 4" id="KW-0592">Phosphate transport</keyword>
<dbReference type="InterPro" id="IPR024370">
    <property type="entry name" value="PBP_domain"/>
</dbReference>
<dbReference type="InterPro" id="IPR050962">
    <property type="entry name" value="Phosphate-bind_PstS"/>
</dbReference>
<dbReference type="Proteomes" id="UP000244978">
    <property type="component" value="Unassembled WGS sequence"/>
</dbReference>
<evidence type="ECO:0000256" key="3">
    <source>
        <dbReference type="ARBA" id="ARBA00022592"/>
    </source>
</evidence>
<dbReference type="Gene3D" id="3.40.190.10">
    <property type="entry name" value="Periplasmic binding protein-like II"/>
    <property type="match status" value="2"/>
</dbReference>
<dbReference type="SUPFAM" id="SSF53850">
    <property type="entry name" value="Periplasmic binding protein-like II"/>
    <property type="match status" value="1"/>
</dbReference>
<comment type="similarity">
    <text evidence="1 4">Belongs to the PstS family.</text>
</comment>
<keyword evidence="5" id="KW-0732">Signal</keyword>
<dbReference type="PROSITE" id="PS51257">
    <property type="entry name" value="PROKAR_LIPOPROTEIN"/>
    <property type="match status" value="1"/>
</dbReference>
<organism evidence="7 8">
    <name type="scientific">Homoserinimonas hongtaonis</name>
    <dbReference type="NCBI Taxonomy" id="2079791"/>
    <lineage>
        <taxon>Bacteria</taxon>
        <taxon>Bacillati</taxon>
        <taxon>Actinomycetota</taxon>
        <taxon>Actinomycetes</taxon>
        <taxon>Micrococcales</taxon>
        <taxon>Microbacteriaceae</taxon>
        <taxon>Homoserinimonas</taxon>
    </lineage>
</organism>